<dbReference type="Gene3D" id="3.90.1480.10">
    <property type="entry name" value="Alpha-2,3-sialyltransferase"/>
    <property type="match status" value="1"/>
</dbReference>
<gene>
    <name evidence="1" type="ORF">HII27_15280</name>
</gene>
<name>A0ABR6RVB6_9ENTR</name>
<comment type="caution">
    <text evidence="1">The sequence shown here is derived from an EMBL/GenBank/DDBJ whole genome shotgun (WGS) entry which is preliminary data.</text>
</comment>
<dbReference type="RefSeq" id="WP_185668693.1">
    <property type="nucleotide sequence ID" value="NZ_JABBJF010000014.1"/>
</dbReference>
<proteinExistence type="predicted"/>
<accession>A0ABR6RVB6</accession>
<dbReference type="Proteomes" id="UP000607331">
    <property type="component" value="Unassembled WGS sequence"/>
</dbReference>
<dbReference type="EMBL" id="JABBJF010000014">
    <property type="protein sequence ID" value="MBC1187074.1"/>
    <property type="molecule type" value="Genomic_DNA"/>
</dbReference>
<evidence type="ECO:0000313" key="1">
    <source>
        <dbReference type="EMBL" id="MBC1187074.1"/>
    </source>
</evidence>
<organism evidence="1 2">
    <name type="scientific">Kluyvera sichuanensis</name>
    <dbReference type="NCBI Taxonomy" id="2725494"/>
    <lineage>
        <taxon>Bacteria</taxon>
        <taxon>Pseudomonadati</taxon>
        <taxon>Pseudomonadota</taxon>
        <taxon>Gammaproteobacteria</taxon>
        <taxon>Enterobacterales</taxon>
        <taxon>Enterobacteriaceae</taxon>
        <taxon>Kluyvera</taxon>
    </lineage>
</organism>
<evidence type="ECO:0000313" key="2">
    <source>
        <dbReference type="Proteomes" id="UP000607331"/>
    </source>
</evidence>
<protein>
    <submittedName>
        <fullName evidence="1">Lipopolysaccharide core biosynthesis protein RfaZ</fullName>
    </submittedName>
</protein>
<keyword evidence="2" id="KW-1185">Reference proteome</keyword>
<reference evidence="1 2" key="1">
    <citation type="submission" date="2020-04" db="EMBL/GenBank/DDBJ databases">
        <title>The draft genome of Kluyvera sichuanensis strain SCKS090646.</title>
        <authorList>
            <person name="Wei L."/>
            <person name="Liu L."/>
            <person name="Feng Y."/>
            <person name="Zong Z."/>
        </authorList>
    </citation>
    <scope>NUCLEOTIDE SEQUENCE [LARGE SCALE GENOMIC DNA]</scope>
    <source>
        <strain evidence="1 2">090646</strain>
    </source>
</reference>
<sequence length="317" mass="36788">MYRFTLIIIEVSMDIIFMTGIDSFFKWMCKTLYRTTHSKKYHHNKNLWPYFKVVRKTSGGIDKVYYKRKEIESIVLKTTQRAKPLIIMATGPSVKHIERTFFDDTFDYLGVNGAFSIKTIDYDWYVIIDRTFVLDRMALVKEIVATRNMILFCTYSSLESIFTHISKKDIHCHIKIFEVATQVGISRFLSPLAPIDYNDESFHFFNDFGFADNIDKAIFDYGTVAYPALQIACVLGYKRIYIVGLDMNNFNAPRFYETENDKLSTGLDKDFAAISSAFISARSYCELNNIQVINLSPDSAIGAFPKMRWDRVEKAIR</sequence>